<dbReference type="Proteomes" id="UP000504608">
    <property type="component" value="Unplaced"/>
</dbReference>
<evidence type="ECO:0000256" key="3">
    <source>
        <dbReference type="ARBA" id="ARBA00022473"/>
    </source>
</evidence>
<dbReference type="PANTHER" id="PTHR33109:SF102">
    <property type="entry name" value="EPIDERMAL PATTERNING FACTOR-LIKE PROTEIN 1"/>
    <property type="match status" value="1"/>
</dbReference>
<dbReference type="GO" id="GO:0005576">
    <property type="term" value="C:extracellular region"/>
    <property type="evidence" value="ECO:0007669"/>
    <property type="project" value="UniProtKB-SubCell"/>
</dbReference>
<gene>
    <name evidence="10" type="primary">LOC111491985</name>
</gene>
<name>A0A6J1KC86_CUCMA</name>
<proteinExistence type="inferred from homology"/>
<dbReference type="AlphaFoldDB" id="A0A6J1KC86"/>
<keyword evidence="8" id="KW-1133">Transmembrane helix</keyword>
<evidence type="ECO:0000256" key="8">
    <source>
        <dbReference type="SAM" id="Phobius"/>
    </source>
</evidence>
<comment type="subcellular location">
    <subcellularLocation>
        <location evidence="1 7">Secreted</location>
    </subcellularLocation>
</comment>
<organism evidence="9 10">
    <name type="scientific">Cucurbita maxima</name>
    <name type="common">Pumpkin</name>
    <name type="synonym">Winter squash</name>
    <dbReference type="NCBI Taxonomy" id="3661"/>
    <lineage>
        <taxon>Eukaryota</taxon>
        <taxon>Viridiplantae</taxon>
        <taxon>Streptophyta</taxon>
        <taxon>Embryophyta</taxon>
        <taxon>Tracheophyta</taxon>
        <taxon>Spermatophyta</taxon>
        <taxon>Magnoliopsida</taxon>
        <taxon>eudicotyledons</taxon>
        <taxon>Gunneridae</taxon>
        <taxon>Pentapetalae</taxon>
        <taxon>rosids</taxon>
        <taxon>fabids</taxon>
        <taxon>Cucurbitales</taxon>
        <taxon>Cucurbitaceae</taxon>
        <taxon>Cucurbiteae</taxon>
        <taxon>Cucurbita</taxon>
    </lineage>
</organism>
<dbReference type="PANTHER" id="PTHR33109">
    <property type="entry name" value="EPIDERMAL PATTERNING FACTOR-LIKE PROTEIN 4"/>
    <property type="match status" value="1"/>
</dbReference>
<dbReference type="GeneID" id="111491985"/>
<keyword evidence="3 7" id="KW-0217">Developmental protein</keyword>
<keyword evidence="5" id="KW-0732">Signal</keyword>
<evidence type="ECO:0000313" key="9">
    <source>
        <dbReference type="Proteomes" id="UP000504608"/>
    </source>
</evidence>
<dbReference type="OrthoDB" id="614712at2759"/>
<evidence type="ECO:0000256" key="5">
    <source>
        <dbReference type="ARBA" id="ARBA00022729"/>
    </source>
</evidence>
<sequence>MGTTTTLQNKQASIYLLFLSVSIFIHLTSMAQGLVEGQMVRSSQIGSRPPSCRGRCKACGGRCEAVQVPVAALRDSSHQNQRKRRTTHFSALSSEDETSNYKPISWKCKWKGGDWMGELCKDLGLKRGDFSGILKVFEKRERGSYWVYDSDDVGR</sequence>
<comment type="similarity">
    <text evidence="2 7">Belongs to the plant cysteine rich small secretory peptide family. Epidermal patterning factor subfamily.</text>
</comment>
<dbReference type="RefSeq" id="XP_022996868.1">
    <property type="nucleotide sequence ID" value="XM_023141100.1"/>
</dbReference>
<keyword evidence="8" id="KW-0812">Transmembrane</keyword>
<dbReference type="KEGG" id="cmax:111491985"/>
<evidence type="ECO:0000256" key="4">
    <source>
        <dbReference type="ARBA" id="ARBA00022525"/>
    </source>
</evidence>
<evidence type="ECO:0000256" key="6">
    <source>
        <dbReference type="ARBA" id="ARBA00023157"/>
    </source>
</evidence>
<evidence type="ECO:0000313" key="10">
    <source>
        <dbReference type="RefSeq" id="XP_022996868.1"/>
    </source>
</evidence>
<evidence type="ECO:0000256" key="7">
    <source>
        <dbReference type="RuleBase" id="RU367102"/>
    </source>
</evidence>
<accession>A0A6J1KC86</accession>
<feature type="transmembrane region" description="Helical" evidence="8">
    <location>
        <begin position="12"/>
        <end position="35"/>
    </location>
</feature>
<dbReference type="GO" id="GO:0010052">
    <property type="term" value="P:guard cell differentiation"/>
    <property type="evidence" value="ECO:0007669"/>
    <property type="project" value="UniProtKB-UniRule"/>
</dbReference>
<comment type="function">
    <text evidence="7">Controls stomatal patterning.</text>
</comment>
<keyword evidence="9" id="KW-1185">Reference proteome</keyword>
<reference evidence="10" key="1">
    <citation type="submission" date="2025-08" db="UniProtKB">
        <authorList>
            <consortium name="RefSeq"/>
        </authorList>
    </citation>
    <scope>IDENTIFICATION</scope>
    <source>
        <tissue evidence="10">Young leaves</tissue>
    </source>
</reference>
<dbReference type="Pfam" id="PF17181">
    <property type="entry name" value="EPF"/>
    <property type="match status" value="1"/>
</dbReference>
<protein>
    <recommendedName>
        <fullName evidence="7">Epidermal patterning factor-like protein</fullName>
    </recommendedName>
</protein>
<evidence type="ECO:0000256" key="1">
    <source>
        <dbReference type="ARBA" id="ARBA00004613"/>
    </source>
</evidence>
<keyword evidence="4 7" id="KW-0964">Secreted</keyword>
<evidence type="ECO:0000256" key="2">
    <source>
        <dbReference type="ARBA" id="ARBA00008127"/>
    </source>
</evidence>
<keyword evidence="8" id="KW-0472">Membrane</keyword>
<dbReference type="InterPro" id="IPR039455">
    <property type="entry name" value="EPFL"/>
</dbReference>
<keyword evidence="6" id="KW-1015">Disulfide bond</keyword>